<dbReference type="EMBL" id="GGMS01005202">
    <property type="protein sequence ID" value="MBY74405.1"/>
    <property type="molecule type" value="Transcribed_RNA"/>
</dbReference>
<proteinExistence type="predicted"/>
<dbReference type="PANTHER" id="PTHR45749:SF29">
    <property type="entry name" value="HAT C-TERMINAL DIMERISATION DOMAIN-CONTAINING PROTEIN"/>
    <property type="match status" value="1"/>
</dbReference>
<sequence length="127" mass="14939">MDLNVRISKDLTIDKEHLAFIEKEKNHWRNILIRVINIIHYLSKNNDAFRGPSDVLFTKSNGHFLGAIEMLNKFNPVFIEHLKRIKNDETHVHYLGHENQKELISSMAAEIRKTIINNIKNSKYFLS</sequence>
<protein>
    <submittedName>
        <fullName evidence="1">Uncharacterized protein</fullName>
    </submittedName>
</protein>
<evidence type="ECO:0000313" key="1">
    <source>
        <dbReference type="EMBL" id="MBY74405.1"/>
    </source>
</evidence>
<name>A0A2S2Q9K1_9HEMI</name>
<dbReference type="OrthoDB" id="6622725at2759"/>
<dbReference type="AlphaFoldDB" id="A0A2S2Q9K1"/>
<dbReference type="PANTHER" id="PTHR45749">
    <property type="match status" value="1"/>
</dbReference>
<organism evidence="1">
    <name type="scientific">Sipha flava</name>
    <name type="common">yellow sugarcane aphid</name>
    <dbReference type="NCBI Taxonomy" id="143950"/>
    <lineage>
        <taxon>Eukaryota</taxon>
        <taxon>Metazoa</taxon>
        <taxon>Ecdysozoa</taxon>
        <taxon>Arthropoda</taxon>
        <taxon>Hexapoda</taxon>
        <taxon>Insecta</taxon>
        <taxon>Pterygota</taxon>
        <taxon>Neoptera</taxon>
        <taxon>Paraneoptera</taxon>
        <taxon>Hemiptera</taxon>
        <taxon>Sternorrhyncha</taxon>
        <taxon>Aphidomorpha</taxon>
        <taxon>Aphidoidea</taxon>
        <taxon>Aphididae</taxon>
        <taxon>Sipha</taxon>
    </lineage>
</organism>
<accession>A0A2S2Q9K1</accession>
<gene>
    <name evidence="1" type="ORF">g.111614</name>
</gene>
<reference evidence="1" key="1">
    <citation type="submission" date="2018-04" db="EMBL/GenBank/DDBJ databases">
        <title>Transcriptome assembly of Sipha flava.</title>
        <authorList>
            <person name="Scully E.D."/>
            <person name="Geib S.M."/>
            <person name="Palmer N.A."/>
            <person name="Koch K."/>
            <person name="Bradshaw J."/>
            <person name="Heng-Moss T."/>
            <person name="Sarath G."/>
        </authorList>
    </citation>
    <scope>NUCLEOTIDE SEQUENCE</scope>
</reference>